<dbReference type="KEGG" id="lpv:HYN51_02585"/>
<sequence length="65" mass="6780">MRELSVVEIEQVPGAGFIQVSMAAVGGFLGKILGNTGMTVVEGIASKFSPCVGSLSRHAGFNRNR</sequence>
<organism evidence="1 2">
    <name type="scientific">Limnobaculum parvum</name>
    <dbReference type="NCBI Taxonomy" id="2172103"/>
    <lineage>
        <taxon>Bacteria</taxon>
        <taxon>Pseudomonadati</taxon>
        <taxon>Pseudomonadota</taxon>
        <taxon>Gammaproteobacteria</taxon>
        <taxon>Enterobacterales</taxon>
        <taxon>Budviciaceae</taxon>
        <taxon>Limnobaculum</taxon>
    </lineage>
</organism>
<dbReference type="OrthoDB" id="6465216at2"/>
<proteinExistence type="predicted"/>
<keyword evidence="2" id="KW-1185">Reference proteome</keyword>
<dbReference type="RefSeq" id="WP_108899635.1">
    <property type="nucleotide sequence ID" value="NZ_CP029185.2"/>
</dbReference>
<evidence type="ECO:0000313" key="2">
    <source>
        <dbReference type="Proteomes" id="UP000244908"/>
    </source>
</evidence>
<reference evidence="1 2" key="1">
    <citation type="journal article" date="2019" name="Int. J. Syst. Evol. Microbiol.">
        <title>Limnobaculum parvum gen. nov., sp. nov., isolated from a freshwater lake.</title>
        <authorList>
            <person name="Baek C."/>
            <person name="Shin S.K."/>
            <person name="Yi H."/>
        </authorList>
    </citation>
    <scope>NUCLEOTIDE SEQUENCE [LARGE SCALE GENOMIC DNA]</scope>
    <source>
        <strain evidence="1 2">HYN0051</strain>
    </source>
</reference>
<dbReference type="AlphaFoldDB" id="A0A2Y9TV07"/>
<dbReference type="Proteomes" id="UP000244908">
    <property type="component" value="Chromosome"/>
</dbReference>
<name>A0A2Y9TV07_9GAMM</name>
<protein>
    <submittedName>
        <fullName evidence="1">Uncharacterized protein</fullName>
    </submittedName>
</protein>
<accession>A0A2Y9TV07</accession>
<gene>
    <name evidence="1" type="ORF">HYN51_02585</name>
</gene>
<dbReference type="EMBL" id="CP029185">
    <property type="protein sequence ID" value="AWH87547.1"/>
    <property type="molecule type" value="Genomic_DNA"/>
</dbReference>
<evidence type="ECO:0000313" key="1">
    <source>
        <dbReference type="EMBL" id="AWH87547.1"/>
    </source>
</evidence>